<dbReference type="AlphaFoldDB" id="A0A540MJD1"/>
<evidence type="ECO:0000313" key="2">
    <source>
        <dbReference type="Proteomes" id="UP000315295"/>
    </source>
</evidence>
<proteinExistence type="predicted"/>
<keyword evidence="2" id="KW-1185">Reference proteome</keyword>
<evidence type="ECO:0000313" key="1">
    <source>
        <dbReference type="EMBL" id="TQD98874.1"/>
    </source>
</evidence>
<accession>A0A540MJD1</accession>
<protein>
    <submittedName>
        <fullName evidence="1">Uncharacterized protein</fullName>
    </submittedName>
</protein>
<dbReference type="Proteomes" id="UP000315295">
    <property type="component" value="Unassembled WGS sequence"/>
</dbReference>
<name>A0A540MJD1_MALBA</name>
<sequence length="63" mass="7377">MHFHNRVSTPTTKTLDLAMLEYCWDSQTQHEFLLVSSVQLQPATYSNEVVGMMYLRSLLYYTS</sequence>
<organism evidence="1 2">
    <name type="scientific">Malus baccata</name>
    <name type="common">Siberian crab apple</name>
    <name type="synonym">Pyrus baccata</name>
    <dbReference type="NCBI Taxonomy" id="106549"/>
    <lineage>
        <taxon>Eukaryota</taxon>
        <taxon>Viridiplantae</taxon>
        <taxon>Streptophyta</taxon>
        <taxon>Embryophyta</taxon>
        <taxon>Tracheophyta</taxon>
        <taxon>Spermatophyta</taxon>
        <taxon>Magnoliopsida</taxon>
        <taxon>eudicotyledons</taxon>
        <taxon>Gunneridae</taxon>
        <taxon>Pentapetalae</taxon>
        <taxon>rosids</taxon>
        <taxon>fabids</taxon>
        <taxon>Rosales</taxon>
        <taxon>Rosaceae</taxon>
        <taxon>Amygdaloideae</taxon>
        <taxon>Maleae</taxon>
        <taxon>Malus</taxon>
    </lineage>
</organism>
<dbReference type="EMBL" id="VIEB01000246">
    <property type="protein sequence ID" value="TQD98874.1"/>
    <property type="molecule type" value="Genomic_DNA"/>
</dbReference>
<gene>
    <name evidence="1" type="ORF">C1H46_015517</name>
</gene>
<reference evidence="1 2" key="1">
    <citation type="journal article" date="2019" name="G3 (Bethesda)">
        <title>Sequencing of a Wild Apple (Malus baccata) Genome Unravels the Differences Between Cultivated and Wild Apple Species Regarding Disease Resistance and Cold Tolerance.</title>
        <authorList>
            <person name="Chen X."/>
        </authorList>
    </citation>
    <scope>NUCLEOTIDE SEQUENCE [LARGE SCALE GENOMIC DNA]</scope>
    <source>
        <strain evidence="2">cv. Shandingzi</strain>
        <tissue evidence="1">Leaves</tissue>
    </source>
</reference>
<comment type="caution">
    <text evidence="1">The sequence shown here is derived from an EMBL/GenBank/DDBJ whole genome shotgun (WGS) entry which is preliminary data.</text>
</comment>